<evidence type="ECO:0000313" key="2">
    <source>
        <dbReference type="Proteomes" id="UP001302652"/>
    </source>
</evidence>
<dbReference type="SUPFAM" id="SSF52980">
    <property type="entry name" value="Restriction endonuclease-like"/>
    <property type="match status" value="1"/>
</dbReference>
<evidence type="ECO:0008006" key="3">
    <source>
        <dbReference type="Google" id="ProtNLM"/>
    </source>
</evidence>
<dbReference type="InterPro" id="IPR011335">
    <property type="entry name" value="Restrct_endonuc-II-like"/>
</dbReference>
<name>A0ABZ0EM47_9BURK</name>
<evidence type="ECO:0000313" key="1">
    <source>
        <dbReference type="EMBL" id="WOD18258.1"/>
    </source>
</evidence>
<sequence length="343" mass="39278">MRFSIEIRDTEVADVLQALTQITGIEAWKRRFEWLQRELSENPLMEDWLRERCAIEWAMREILSDSSLKPNQPFKLQTQSQYELGAFAAGTVRCHERLSESGRRRLRGVLLDGLKEDKGLLSIQHEITTAVHLIHRAFDVEFQDMEHGGGVDFVARKDDVEIEVECKMFSADLGRKIHRRRSATLYKQLAEVLVETYNSATKGLIVAVTIPDRLTPAPAQHREIETAVRKGLLQGEALTQTEHCTVRIWDFPINDSPFSRSPGEISRDEVDQFVRTRTGRSNVNLMILFSPGRRAVILSLASEKQDEVLDGMRRQLRDARRASSPGRVPLCLRSNFTRSQQIN</sequence>
<reference evidence="1 2" key="1">
    <citation type="submission" date="2023-10" db="EMBL/GenBank/DDBJ databases">
        <title>Surface-active antibiotics is a multifunctional adaptation for post-fire microbes.</title>
        <authorList>
            <person name="Liu M.D."/>
            <person name="Du Y."/>
            <person name="Koupaei S.K."/>
            <person name="Kim N.R."/>
            <person name="Zhang W."/>
            <person name="Traxler M.F."/>
        </authorList>
    </citation>
    <scope>NUCLEOTIDE SEQUENCE [LARGE SCALE GENOMIC DNA]</scope>
    <source>
        <strain evidence="1 2">F3</strain>
    </source>
</reference>
<dbReference type="RefSeq" id="WP_317020578.1">
    <property type="nucleotide sequence ID" value="NZ_CP136513.1"/>
</dbReference>
<proteinExistence type="predicted"/>
<organism evidence="1 2">
    <name type="scientific">Paraburkholderia kirstenboschensis</name>
    <dbReference type="NCBI Taxonomy" id="1245436"/>
    <lineage>
        <taxon>Bacteria</taxon>
        <taxon>Pseudomonadati</taxon>
        <taxon>Pseudomonadota</taxon>
        <taxon>Betaproteobacteria</taxon>
        <taxon>Burkholderiales</taxon>
        <taxon>Burkholderiaceae</taxon>
        <taxon>Paraburkholderia</taxon>
    </lineage>
</organism>
<protein>
    <recommendedName>
        <fullName evidence="3">Restriction endonuclease type IV Mrr domain-containing protein</fullName>
    </recommendedName>
</protein>
<keyword evidence="2" id="KW-1185">Reference proteome</keyword>
<dbReference type="EMBL" id="CP136513">
    <property type="protein sequence ID" value="WOD18258.1"/>
    <property type="molecule type" value="Genomic_DNA"/>
</dbReference>
<gene>
    <name evidence="1" type="ORF">RW095_36470</name>
</gene>
<accession>A0ABZ0EM47</accession>
<dbReference type="Proteomes" id="UP001302652">
    <property type="component" value="Chromosome 1"/>
</dbReference>